<dbReference type="EMBL" id="HBUE01210100">
    <property type="protein sequence ID" value="CAG6534079.1"/>
    <property type="molecule type" value="Transcribed_RNA"/>
</dbReference>
<evidence type="ECO:0000256" key="1">
    <source>
        <dbReference type="SAM" id="MobiDB-lite"/>
    </source>
</evidence>
<feature type="region of interest" description="Disordered" evidence="1">
    <location>
        <begin position="37"/>
        <end position="64"/>
    </location>
</feature>
<organism evidence="2">
    <name type="scientific">Culex pipiens</name>
    <name type="common">House mosquito</name>
    <dbReference type="NCBI Taxonomy" id="7175"/>
    <lineage>
        <taxon>Eukaryota</taxon>
        <taxon>Metazoa</taxon>
        <taxon>Ecdysozoa</taxon>
        <taxon>Arthropoda</taxon>
        <taxon>Hexapoda</taxon>
        <taxon>Insecta</taxon>
        <taxon>Pterygota</taxon>
        <taxon>Neoptera</taxon>
        <taxon>Endopterygota</taxon>
        <taxon>Diptera</taxon>
        <taxon>Nematocera</taxon>
        <taxon>Culicoidea</taxon>
        <taxon>Culicidae</taxon>
        <taxon>Culicinae</taxon>
        <taxon>Culicini</taxon>
        <taxon>Culex</taxon>
        <taxon>Culex</taxon>
    </lineage>
</organism>
<proteinExistence type="predicted"/>
<dbReference type="AlphaFoldDB" id="A0A8D8K7S6"/>
<dbReference type="EMBL" id="HBUE01316514">
    <property type="protein sequence ID" value="CAG6585979.1"/>
    <property type="molecule type" value="Transcribed_RNA"/>
</dbReference>
<name>A0A8D8K7S6_CULPI</name>
<reference evidence="2" key="1">
    <citation type="submission" date="2021-05" db="EMBL/GenBank/DDBJ databases">
        <authorList>
            <person name="Alioto T."/>
            <person name="Alioto T."/>
            <person name="Gomez Garrido J."/>
        </authorList>
    </citation>
    <scope>NUCLEOTIDE SEQUENCE</scope>
</reference>
<dbReference type="EMBL" id="HBUE01051384">
    <property type="protein sequence ID" value="CAG6464513.1"/>
    <property type="molecule type" value="Transcribed_RNA"/>
</dbReference>
<evidence type="ECO:0000313" key="2">
    <source>
        <dbReference type="EMBL" id="CAG6585979.1"/>
    </source>
</evidence>
<sequence length="99" mass="11422">MMPRSTGQVASSWRGVFNLVFPRYDVHLVFTANKTGQIKSPPTAPFSDLKNGHNPRQNLQNHPPKLYLSPQASNFTLYLHTTPNHHHINHFRFQPRSYS</sequence>
<accession>A0A8D8K7S6</accession>
<protein>
    <submittedName>
        <fullName evidence="2">(northern house mosquito) hypothetical protein</fullName>
    </submittedName>
</protein>